<dbReference type="Proteomes" id="UP000315907">
    <property type="component" value="Unassembled WGS sequence"/>
</dbReference>
<organism evidence="2 3">
    <name type="scientific">Streptococcus shenyangsis</name>
    <dbReference type="NCBI Taxonomy" id="2589786"/>
    <lineage>
        <taxon>Bacteria</taxon>
        <taxon>Bacillati</taxon>
        <taxon>Bacillota</taxon>
        <taxon>Bacilli</taxon>
        <taxon>Lactobacillales</taxon>
        <taxon>Streptococcaceae</taxon>
        <taxon>Streptococcus</taxon>
    </lineage>
</organism>
<dbReference type="EMBL" id="VFSH01000011">
    <property type="protein sequence ID" value="TPE38960.1"/>
    <property type="molecule type" value="Genomic_DNA"/>
</dbReference>
<dbReference type="PANTHER" id="PTHR12526">
    <property type="entry name" value="GLYCOSYLTRANSFERASE"/>
    <property type="match status" value="1"/>
</dbReference>
<keyword evidence="3" id="KW-1185">Reference proteome</keyword>
<evidence type="ECO:0000259" key="1">
    <source>
        <dbReference type="Pfam" id="PF00534"/>
    </source>
</evidence>
<dbReference type="InterPro" id="IPR001296">
    <property type="entry name" value="Glyco_trans_1"/>
</dbReference>
<reference evidence="2 3" key="1">
    <citation type="submission" date="2019-06" db="EMBL/GenBank/DDBJ databases">
        <authorList>
            <person name="Xiao C."/>
            <person name="Li X."/>
            <person name="Sun Y."/>
            <person name="Liu D."/>
        </authorList>
    </citation>
    <scope>NUCLEOTIDE SEQUENCE [LARGE SCALE GENOMIC DNA]</scope>
    <source>
        <strain evidence="2 3">D19</strain>
    </source>
</reference>
<dbReference type="Gene3D" id="3.40.50.2000">
    <property type="entry name" value="Glycogen Phosphorylase B"/>
    <property type="match status" value="2"/>
</dbReference>
<dbReference type="SUPFAM" id="SSF53756">
    <property type="entry name" value="UDP-Glycosyltransferase/glycogen phosphorylase"/>
    <property type="match status" value="1"/>
</dbReference>
<sequence length="369" mass="42937">MKKVLFVTNIPSPYRVDFYNQLGKFVDLTVIFEATGAQDIRFDYRETFKNFTAIFLSEGNIDEKKLNSAIFQYLIPEKYDYIFLTNYSYRTELFGYLKCIFSKIPFVLEIDGGKIPESENFLKYQFKKFILTKPYYYFSPSQSSDDFLAYYHVNKENIYRYSFTSLSEKDIRHQIVDEEEKQFLRKKLGFSPTKKTILFVGRIIPGKGVDVLIKAVQNLSDNVQCLIVGASPDSEYKQYLLDLIGQDSRFHFIDFLQTSELKQYYKLSDIFVLPTKSDVWGLVVNEAMSQGLPVISTSACVAAIELVSNGYNGYVIDRVDDWKAIFQKLSQVLQDDSLRVQLSQNALSTIKHYTIETMVEEHLKFMEEK</sequence>
<evidence type="ECO:0000313" key="3">
    <source>
        <dbReference type="Proteomes" id="UP000315907"/>
    </source>
</evidence>
<dbReference type="RefSeq" id="WP_140834292.1">
    <property type="nucleotide sequence ID" value="NZ_VFSH01000011.1"/>
</dbReference>
<name>A0ABY2YGH8_9STRE</name>
<protein>
    <submittedName>
        <fullName evidence="2">Glycosyltransferase family 4 protein</fullName>
    </submittedName>
</protein>
<feature type="domain" description="Glycosyl transferase family 1" evidence="1">
    <location>
        <begin position="181"/>
        <end position="346"/>
    </location>
</feature>
<comment type="caution">
    <text evidence="2">The sequence shown here is derived from an EMBL/GenBank/DDBJ whole genome shotgun (WGS) entry which is preliminary data.</text>
</comment>
<proteinExistence type="predicted"/>
<accession>A0ABY2YGH8</accession>
<dbReference type="Pfam" id="PF00534">
    <property type="entry name" value="Glycos_transf_1"/>
    <property type="match status" value="1"/>
</dbReference>
<gene>
    <name evidence="2" type="ORF">FJR77_08110</name>
</gene>
<dbReference type="CDD" id="cd03801">
    <property type="entry name" value="GT4_PimA-like"/>
    <property type="match status" value="1"/>
</dbReference>
<evidence type="ECO:0000313" key="2">
    <source>
        <dbReference type="EMBL" id="TPE38960.1"/>
    </source>
</evidence>